<dbReference type="Proteomes" id="UP001221686">
    <property type="component" value="Unassembled WGS sequence"/>
</dbReference>
<organism evidence="3 4">
    <name type="scientific">Nannocystis bainbridge</name>
    <dbReference type="NCBI Taxonomy" id="2995303"/>
    <lineage>
        <taxon>Bacteria</taxon>
        <taxon>Pseudomonadati</taxon>
        <taxon>Myxococcota</taxon>
        <taxon>Polyangia</taxon>
        <taxon>Nannocystales</taxon>
        <taxon>Nannocystaceae</taxon>
        <taxon>Nannocystis</taxon>
    </lineage>
</organism>
<comment type="caution">
    <text evidence="3">The sequence shown here is derived from an EMBL/GenBank/DDBJ whole genome shotgun (WGS) entry which is preliminary data.</text>
</comment>
<name>A0ABT5EBB2_9BACT</name>
<keyword evidence="4" id="KW-1185">Reference proteome</keyword>
<reference evidence="3 4" key="1">
    <citation type="submission" date="2022-11" db="EMBL/GenBank/DDBJ databases">
        <title>Minimal conservation of predation-associated metabolite biosynthetic gene clusters underscores biosynthetic potential of Myxococcota including descriptions for ten novel species: Archangium lansinium sp. nov., Myxococcus landrumus sp. nov., Nannocystis bai.</title>
        <authorList>
            <person name="Ahearne A."/>
            <person name="Stevens C."/>
            <person name="Dowd S."/>
        </authorList>
    </citation>
    <scope>NUCLEOTIDE SEQUENCE [LARGE SCALE GENOMIC DNA]</scope>
    <source>
        <strain evidence="3 4">BB15-2</strain>
    </source>
</reference>
<dbReference type="EMBL" id="JAQNDL010000004">
    <property type="protein sequence ID" value="MDC0723157.1"/>
    <property type="molecule type" value="Genomic_DNA"/>
</dbReference>
<evidence type="ECO:0000256" key="2">
    <source>
        <dbReference type="SAM" id="SignalP"/>
    </source>
</evidence>
<evidence type="ECO:0000313" key="3">
    <source>
        <dbReference type="EMBL" id="MDC0723157.1"/>
    </source>
</evidence>
<feature type="region of interest" description="Disordered" evidence="1">
    <location>
        <begin position="24"/>
        <end position="61"/>
    </location>
</feature>
<sequence>MSRTISILRLAPLALALACEAAGGADTSDQPVDENDDGEPASSSEPTGGDPTGPAADFGPGPVFECDPWLQDCPEGQKCNLYSTAGDQTLDGARCVPLDDSPAQIAELCIAEGGYGTGLDDCAAGLLCWNVIPSEQGVCVELCDGAAVTPQCPEGQVCAKSFGDYHYMCLATCDPLAQDCIEGELCALTEKGFACAAKFAAVGACAAPPP</sequence>
<protein>
    <submittedName>
        <fullName evidence="3">Uncharacterized protein</fullName>
    </submittedName>
</protein>
<dbReference type="RefSeq" id="WP_272091694.1">
    <property type="nucleotide sequence ID" value="NZ_JAQNDL010000004.1"/>
</dbReference>
<gene>
    <name evidence="3" type="ORF">POL25_40090</name>
</gene>
<evidence type="ECO:0000313" key="4">
    <source>
        <dbReference type="Proteomes" id="UP001221686"/>
    </source>
</evidence>
<proteinExistence type="predicted"/>
<feature type="signal peptide" evidence="2">
    <location>
        <begin position="1"/>
        <end position="21"/>
    </location>
</feature>
<evidence type="ECO:0000256" key="1">
    <source>
        <dbReference type="SAM" id="MobiDB-lite"/>
    </source>
</evidence>
<feature type="chain" id="PRO_5047452013" evidence="2">
    <location>
        <begin position="22"/>
        <end position="210"/>
    </location>
</feature>
<accession>A0ABT5EBB2</accession>
<keyword evidence="2" id="KW-0732">Signal</keyword>